<evidence type="ECO:0000313" key="2">
    <source>
        <dbReference type="EMBL" id="EJK62423.1"/>
    </source>
</evidence>
<accession>K0S8D8</accession>
<dbReference type="OrthoDB" id="236214at2759"/>
<dbReference type="EMBL" id="AGNL01018891">
    <property type="protein sequence ID" value="EJK62423.1"/>
    <property type="molecule type" value="Genomic_DNA"/>
</dbReference>
<evidence type="ECO:0000313" key="3">
    <source>
        <dbReference type="Proteomes" id="UP000266841"/>
    </source>
</evidence>
<dbReference type="Gene3D" id="2.60.120.920">
    <property type="match status" value="1"/>
</dbReference>
<proteinExistence type="predicted"/>
<dbReference type="Proteomes" id="UP000266841">
    <property type="component" value="Unassembled WGS sequence"/>
</dbReference>
<dbReference type="AlphaFoldDB" id="K0S8D8"/>
<comment type="caution">
    <text evidence="2">The sequence shown here is derived from an EMBL/GenBank/DDBJ whole genome shotgun (WGS) entry which is preliminary data.</text>
</comment>
<protein>
    <recommendedName>
        <fullName evidence="4">B30.2/SPRY domain-containing protein</fullName>
    </recommendedName>
</protein>
<dbReference type="InterPro" id="IPR043136">
    <property type="entry name" value="B30.2/SPRY_sf"/>
</dbReference>
<feature type="compositionally biased region" description="Basic and acidic residues" evidence="1">
    <location>
        <begin position="630"/>
        <end position="643"/>
    </location>
</feature>
<feature type="region of interest" description="Disordered" evidence="1">
    <location>
        <begin position="621"/>
        <end position="643"/>
    </location>
</feature>
<evidence type="ECO:0000256" key="1">
    <source>
        <dbReference type="SAM" id="MobiDB-lite"/>
    </source>
</evidence>
<organism evidence="2 3">
    <name type="scientific">Thalassiosira oceanica</name>
    <name type="common">Marine diatom</name>
    <dbReference type="NCBI Taxonomy" id="159749"/>
    <lineage>
        <taxon>Eukaryota</taxon>
        <taxon>Sar</taxon>
        <taxon>Stramenopiles</taxon>
        <taxon>Ochrophyta</taxon>
        <taxon>Bacillariophyta</taxon>
        <taxon>Coscinodiscophyceae</taxon>
        <taxon>Thalassiosirophycidae</taxon>
        <taxon>Thalassiosirales</taxon>
        <taxon>Thalassiosiraceae</taxon>
        <taxon>Thalassiosira</taxon>
    </lineage>
</organism>
<sequence>MMTLNRDNKRARFLPSALHGLGNDLLVRCATYLDADGLAQLGRTSARFGTPRAGHERSIANEAAHQQFRESATDEERSRLRKYDDESYIGLLRALEQLRQPLCFDQLAGNGFRAQENQASVTVNVTGHNWSTALSRHTMRGGRHFAEFSTTATNELDRYFAHLGVIRPVSLTDGIDLVDDWEGIVHPVTVSDTAYGYLRPALSGKLRSQRTARWGESIVHCCTYDCFDGRCYWTDWGNGRGFGREGLPGRGTIGLLLDLDEGTLSVFKNGRLLGVMKEGLGGEYCWLEGTMACAHGAAKRRRISTVEPAGALAALTILANIDVLGHLATFLEAGELCQVRATCKTLGSSDESTFDGLSMTEEAARRMFESASDEEKAKMRCFDDEGWIELCHHLLMLRTPLTFDQLGHVEYQAGDKAAVQGRGRGFSGFGAAICGNHIMRAGKHWATFISGGLGSFVGVIRPLPGWGVDAKMPFIPGDHEDLRRERTSRWEGDVHFCIFVLHNGECRYSNFEGNPGRPLIKSNWEGDNKYNSGINILGTLLDLDNGTLSVYQNGQRLGILKDGLAGQYSFGSLHVGAEWRLPIEERGGISDFDSDHEESRTTNCAAATPLTIVALKSMQQSDELGGGQHTRAESFKGECDAHE</sequence>
<name>K0S8D8_THAOC</name>
<evidence type="ECO:0008006" key="4">
    <source>
        <dbReference type="Google" id="ProtNLM"/>
    </source>
</evidence>
<reference evidence="2 3" key="1">
    <citation type="journal article" date="2012" name="Genome Biol.">
        <title>Genome and low-iron response of an oceanic diatom adapted to chronic iron limitation.</title>
        <authorList>
            <person name="Lommer M."/>
            <person name="Specht M."/>
            <person name="Roy A.S."/>
            <person name="Kraemer L."/>
            <person name="Andreson R."/>
            <person name="Gutowska M.A."/>
            <person name="Wolf J."/>
            <person name="Bergner S.V."/>
            <person name="Schilhabel M.B."/>
            <person name="Klostermeier U.C."/>
            <person name="Beiko R.G."/>
            <person name="Rosenstiel P."/>
            <person name="Hippler M."/>
            <person name="Laroche J."/>
        </authorList>
    </citation>
    <scope>NUCLEOTIDE SEQUENCE [LARGE SCALE GENOMIC DNA]</scope>
    <source>
        <strain evidence="2 3">CCMP1005</strain>
    </source>
</reference>
<keyword evidence="3" id="KW-1185">Reference proteome</keyword>
<gene>
    <name evidence="2" type="ORF">THAOC_16968</name>
</gene>